<dbReference type="AlphaFoldDB" id="A0A812ZY84"/>
<evidence type="ECO:0000313" key="1">
    <source>
        <dbReference type="EMBL" id="CAE7843457.1"/>
    </source>
</evidence>
<dbReference type="Proteomes" id="UP000601435">
    <property type="component" value="Unassembled WGS sequence"/>
</dbReference>
<sequence>NDQLIAALQARLKRALSELRACRQSENATATERPHFSCDLKDHADVLGPHLEEACVTPSRTTRLNNVQANSTPASGMEEVDRKLTEELSMAKALLMLNNVSLCMDLDEGAEDLSAADVVRLKGKFRSDSLFCSCKRRRVLKRMSMSLMCC</sequence>
<comment type="caution">
    <text evidence="1">The sequence shown here is derived from an EMBL/GenBank/DDBJ whole genome shotgun (WGS) entry which is preliminary data.</text>
</comment>
<accession>A0A812ZY84</accession>
<dbReference type="OrthoDB" id="442094at2759"/>
<evidence type="ECO:0000313" key="2">
    <source>
        <dbReference type="Proteomes" id="UP000601435"/>
    </source>
</evidence>
<keyword evidence="2" id="KW-1185">Reference proteome</keyword>
<reference evidence="1" key="1">
    <citation type="submission" date="2021-02" db="EMBL/GenBank/DDBJ databases">
        <authorList>
            <person name="Dougan E. K."/>
            <person name="Rhodes N."/>
            <person name="Thang M."/>
            <person name="Chan C."/>
        </authorList>
    </citation>
    <scope>NUCLEOTIDE SEQUENCE</scope>
</reference>
<dbReference type="EMBL" id="CAJNJA010051216">
    <property type="protein sequence ID" value="CAE7843457.1"/>
    <property type="molecule type" value="Genomic_DNA"/>
</dbReference>
<proteinExistence type="predicted"/>
<feature type="non-terminal residue" evidence="1">
    <location>
        <position position="150"/>
    </location>
</feature>
<name>A0A812ZY84_9DINO</name>
<organism evidence="1 2">
    <name type="scientific">Symbiodinium necroappetens</name>
    <dbReference type="NCBI Taxonomy" id="1628268"/>
    <lineage>
        <taxon>Eukaryota</taxon>
        <taxon>Sar</taxon>
        <taxon>Alveolata</taxon>
        <taxon>Dinophyceae</taxon>
        <taxon>Suessiales</taxon>
        <taxon>Symbiodiniaceae</taxon>
        <taxon>Symbiodinium</taxon>
    </lineage>
</organism>
<gene>
    <name evidence="1" type="primary">XYLT1</name>
    <name evidence="1" type="ORF">SNEC2469_LOCUS25748</name>
</gene>
<protein>
    <submittedName>
        <fullName evidence="1">XYLT1 protein</fullName>
    </submittedName>
</protein>